<evidence type="ECO:0000256" key="2">
    <source>
        <dbReference type="ARBA" id="ARBA00022679"/>
    </source>
</evidence>
<dbReference type="InterPro" id="IPR022928">
    <property type="entry name" value="RNA_2'-PTrans_KptA"/>
</dbReference>
<evidence type="ECO:0000313" key="6">
    <source>
        <dbReference type="EMBL" id="PMS15973.1"/>
    </source>
</evidence>
<keyword evidence="3 5" id="KW-0520">NAD</keyword>
<dbReference type="InterPro" id="IPR042081">
    <property type="entry name" value="RNA_2'-PTrans_C"/>
</dbReference>
<dbReference type="InterPro" id="IPR042080">
    <property type="entry name" value="RNA_2'-PTrans_N"/>
</dbReference>
<dbReference type="SUPFAM" id="SSF56399">
    <property type="entry name" value="ADP-ribosylation"/>
    <property type="match status" value="1"/>
</dbReference>
<dbReference type="GO" id="GO:0003950">
    <property type="term" value="F:NAD+ poly-ADP-ribosyltransferase activity"/>
    <property type="evidence" value="ECO:0007669"/>
    <property type="project" value="InterPro"/>
</dbReference>
<comment type="similarity">
    <text evidence="1 5">Belongs to the KptA/TPT1 family.</text>
</comment>
<dbReference type="GO" id="GO:0006388">
    <property type="term" value="P:tRNA splicing, via endonucleolytic cleavage and ligation"/>
    <property type="evidence" value="ECO:0007669"/>
    <property type="project" value="UniProtKB-UniRule"/>
</dbReference>
<evidence type="ECO:0000256" key="5">
    <source>
        <dbReference type="HAMAP-Rule" id="MF_00299"/>
    </source>
</evidence>
<dbReference type="GO" id="GO:0000215">
    <property type="term" value="F:tRNA 2'-phosphotransferase activity"/>
    <property type="evidence" value="ECO:0007669"/>
    <property type="project" value="TreeGrafter"/>
</dbReference>
<evidence type="ECO:0000313" key="7">
    <source>
        <dbReference type="Proteomes" id="UP000235616"/>
    </source>
</evidence>
<dbReference type="PANTHER" id="PTHR12684:SF2">
    <property type="entry name" value="TRNA 2'-PHOSPHOTRANSFERASE 1"/>
    <property type="match status" value="1"/>
</dbReference>
<comment type="caution">
    <text evidence="6">The sequence shown here is derived from an EMBL/GenBank/DDBJ whole genome shotgun (WGS) entry which is preliminary data.</text>
</comment>
<dbReference type="Pfam" id="PF01885">
    <property type="entry name" value="PTS_2-RNA"/>
    <property type="match status" value="1"/>
</dbReference>
<protein>
    <recommendedName>
        <fullName evidence="5">Probable RNA 2'-phosphotransferase</fullName>
        <ecNumber evidence="5">2.7.1.-</ecNumber>
    </recommendedName>
</protein>
<gene>
    <name evidence="5" type="primary">kptA</name>
    <name evidence="6" type="ORF">C0Z18_24915</name>
</gene>
<evidence type="ECO:0000256" key="4">
    <source>
        <dbReference type="ARBA" id="ARBA00025212"/>
    </source>
</evidence>
<reference evidence="6 7" key="1">
    <citation type="submission" date="2018-01" db="EMBL/GenBank/DDBJ databases">
        <title>Whole genome analyses suggest that Burkholderia sensu lato contains two further novel genera in the rhizoxinica-symbiotica group Mycetohabitans gen. nov., and Trinickia gen. nov.: implications for the evolution of diazotrophy and nodulation in the Burkholderiaceae.</title>
        <authorList>
            <person name="Estrada-de los Santos P."/>
            <person name="Palmer M."/>
            <person name="Chavez-Ramirez B."/>
            <person name="Beukes C."/>
            <person name="Steenkamp E.T."/>
            <person name="Hirsch A.M."/>
            <person name="Manyaka P."/>
            <person name="Maluk M."/>
            <person name="Lafos M."/>
            <person name="Crook M."/>
            <person name="Gross E."/>
            <person name="Simon M.F."/>
            <person name="Bueno dos Reis Junior F."/>
            <person name="Poole P.S."/>
            <person name="Venter S.N."/>
            <person name="James E.K."/>
        </authorList>
    </citation>
    <scope>NUCLEOTIDE SEQUENCE [LARGE SCALE GENOMIC DNA]</scope>
    <source>
        <strain evidence="6 7">GIMN1.004</strain>
    </source>
</reference>
<organism evidence="6 7">
    <name type="scientific">Trinickia dabaoshanensis</name>
    <dbReference type="NCBI Taxonomy" id="564714"/>
    <lineage>
        <taxon>Bacteria</taxon>
        <taxon>Pseudomonadati</taxon>
        <taxon>Pseudomonadota</taxon>
        <taxon>Betaproteobacteria</taxon>
        <taxon>Burkholderiales</taxon>
        <taxon>Burkholderiaceae</taxon>
        <taxon>Trinickia</taxon>
    </lineage>
</organism>
<proteinExistence type="inferred from homology"/>
<dbReference type="HAMAP" id="MF_00299">
    <property type="entry name" value="KptA"/>
    <property type="match status" value="1"/>
</dbReference>
<accession>A0A2N7VFP5</accession>
<dbReference type="RefSeq" id="WP_102648125.1">
    <property type="nucleotide sequence ID" value="NZ_PNYA01000027.1"/>
</dbReference>
<dbReference type="Proteomes" id="UP000235616">
    <property type="component" value="Unassembled WGS sequence"/>
</dbReference>
<dbReference type="Gene3D" id="1.10.10.970">
    <property type="entry name" value="RNA 2'-phosphotransferase, Tpt1/KptA family, N-terminal domain"/>
    <property type="match status" value="1"/>
</dbReference>
<keyword evidence="2 5" id="KW-0808">Transferase</keyword>
<dbReference type="EMBL" id="PNYA01000027">
    <property type="protein sequence ID" value="PMS15973.1"/>
    <property type="molecule type" value="Genomic_DNA"/>
</dbReference>
<sequence>MTTPPKQLDELSKYLSYILRHEPHAIGLQLDTEGWADIDALISCSDKHGRAIERSMIEVVVETNNKKRFALSEDGRRIRAVQGHSSSTVQRTYPESVPPEVLYHGTATRFLTSIVEHGLRAGSRHHVHLSLDISTATAVGKRHGKPVVLEIEALKMHRNGAKFFLSENEVWLTDAVPAQFIRVLE</sequence>
<evidence type="ECO:0000256" key="1">
    <source>
        <dbReference type="ARBA" id="ARBA00009836"/>
    </source>
</evidence>
<dbReference type="EC" id="2.7.1.-" evidence="5"/>
<dbReference type="PANTHER" id="PTHR12684">
    <property type="entry name" value="PUTATIVE PHOSPHOTRANSFERASE"/>
    <property type="match status" value="1"/>
</dbReference>
<name>A0A2N7VFP5_9BURK</name>
<comment type="function">
    <text evidence="4 5">Removes the 2'-phosphate from RNA via an intermediate in which the phosphate is ADP-ribosylated by NAD followed by a presumed transesterification to release the RNA and generate ADP-ribose 1''-2''-cyclic phosphate (APPR&gt;P). May function as an ADP-ribosylase.</text>
</comment>
<dbReference type="InterPro" id="IPR002745">
    <property type="entry name" value="Ptrans_KptA/Tpt1"/>
</dbReference>
<dbReference type="AlphaFoldDB" id="A0A2N7VFP5"/>
<evidence type="ECO:0000256" key="3">
    <source>
        <dbReference type="ARBA" id="ARBA00023027"/>
    </source>
</evidence>
<keyword evidence="7" id="KW-1185">Reference proteome</keyword>
<dbReference type="NCBIfam" id="NF002014">
    <property type="entry name" value="PRK00819.1-4"/>
    <property type="match status" value="1"/>
</dbReference>
<dbReference type="Gene3D" id="3.20.170.30">
    <property type="match status" value="1"/>
</dbReference>
<dbReference type="OrthoDB" id="4537997at2"/>